<evidence type="ECO:0000256" key="1">
    <source>
        <dbReference type="SAM" id="SignalP"/>
    </source>
</evidence>
<dbReference type="SUPFAM" id="SSF56925">
    <property type="entry name" value="OMPA-like"/>
    <property type="match status" value="1"/>
</dbReference>
<keyword evidence="3" id="KW-1185">Reference proteome</keyword>
<evidence type="ECO:0000313" key="3">
    <source>
        <dbReference type="Proteomes" id="UP000738376"/>
    </source>
</evidence>
<feature type="signal peptide" evidence="1">
    <location>
        <begin position="1"/>
        <end position="19"/>
    </location>
</feature>
<reference evidence="2 3" key="1">
    <citation type="submission" date="2020-03" db="EMBL/GenBank/DDBJ databases">
        <title>Draft Genome Sequence of 2-Methylisoborneol Producing Pseudanabaena yagii Strain GIHE-NHR1 Isolated from North Han River in South Korea.</title>
        <authorList>
            <person name="Jeong J."/>
        </authorList>
    </citation>
    <scope>NUCLEOTIDE SEQUENCE [LARGE SCALE GENOMIC DNA]</scope>
    <source>
        <strain evidence="2 3">GIHE-NHR1</strain>
    </source>
</reference>
<proteinExistence type="predicted"/>
<dbReference type="Proteomes" id="UP000738376">
    <property type="component" value="Unassembled WGS sequence"/>
</dbReference>
<dbReference type="EMBL" id="JAAVJL010000002">
    <property type="protein sequence ID" value="NMF60189.1"/>
    <property type="molecule type" value="Genomic_DNA"/>
</dbReference>
<dbReference type="RefSeq" id="WP_169365127.1">
    <property type="nucleotide sequence ID" value="NZ_JAAVJL010000002.1"/>
</dbReference>
<feature type="chain" id="PRO_5045264195" description="Outer membrane protein beta-barrel domain-containing protein" evidence="1">
    <location>
        <begin position="20"/>
        <end position="242"/>
    </location>
</feature>
<comment type="caution">
    <text evidence="2">The sequence shown here is derived from an EMBL/GenBank/DDBJ whole genome shotgun (WGS) entry which is preliminary data.</text>
</comment>
<evidence type="ECO:0000313" key="2">
    <source>
        <dbReference type="EMBL" id="NMF60189.1"/>
    </source>
</evidence>
<dbReference type="InterPro" id="IPR011250">
    <property type="entry name" value="OMP/PagP_B-barrel"/>
</dbReference>
<protein>
    <recommendedName>
        <fullName evidence="4">Outer membrane protein beta-barrel domain-containing protein</fullName>
    </recommendedName>
</protein>
<keyword evidence="1" id="KW-0732">Signal</keyword>
<sequence length="242" mass="25249">MKFNLLAGITLLLMSSAIAEVSAETVTPSSCGWRNSCITTVNKEVTKSANPVKSLVIVESVQLPEGKVSTVAALTAIPQGNAVSLNSSPNAIAQVLPPTDSNGNRIFRSTRSGPSYLGVGLNFGLTGSGNLGDRSLVILSKLGLTETISVRPSVYLLGDFVSILIPVTYDFEPQQPFGDFKFSPYIGGGLAIDAGSNSSYGPLITAGIDIPLSSMFTINVAANLAFLRNTDLGIVVGIGYNF</sequence>
<name>A0ABX1LZP8_9CYAN</name>
<accession>A0ABX1LZP8</accession>
<organism evidence="2 3">
    <name type="scientific">Pseudanabaena yagii GIHE-NHR1</name>
    <dbReference type="NCBI Taxonomy" id="2722753"/>
    <lineage>
        <taxon>Bacteria</taxon>
        <taxon>Bacillati</taxon>
        <taxon>Cyanobacteriota</taxon>
        <taxon>Cyanophyceae</taxon>
        <taxon>Pseudanabaenales</taxon>
        <taxon>Pseudanabaenaceae</taxon>
        <taxon>Pseudanabaena</taxon>
        <taxon>Pseudanabaena yagii</taxon>
    </lineage>
</organism>
<evidence type="ECO:0008006" key="4">
    <source>
        <dbReference type="Google" id="ProtNLM"/>
    </source>
</evidence>
<gene>
    <name evidence="2" type="ORF">HC246_19690</name>
</gene>